<accession>H2EBL5</accession>
<reference evidence="1" key="1">
    <citation type="submission" date="2011-10" db="EMBL/GenBank/DDBJ databases">
        <title>Provirophages and transpovirons: unique mobilome of giant viruses.</title>
        <authorList>
            <person name="Desnues C."/>
            <person name="LaScola B."/>
            <person name="Yutin N."/>
            <person name="Fournous G."/>
            <person name="Koonin E."/>
            <person name="Raoult D."/>
        </authorList>
    </citation>
    <scope>NUCLEOTIDE SEQUENCE</scope>
    <source>
        <strain evidence="1">Mv13-c7</strain>
    </source>
</reference>
<gene>
    <name evidence="1" type="ORF">c7_R725</name>
</gene>
<name>H2EBL5_9VIRU</name>
<dbReference type="EMBL" id="JN885991">
    <property type="protein sequence ID" value="AEX61788.1"/>
    <property type="molecule type" value="Genomic_DNA"/>
</dbReference>
<organism evidence="1">
    <name type="scientific">Megavirus courdo7</name>
    <dbReference type="NCBI Taxonomy" id="1128135"/>
    <lineage>
        <taxon>Viruses</taxon>
        <taxon>Varidnaviria</taxon>
        <taxon>Bamfordvirae</taxon>
        <taxon>Nucleocytoviricota</taxon>
        <taxon>Megaviricetes</taxon>
        <taxon>Imitervirales</taxon>
        <taxon>Mimiviridae</taxon>
        <taxon>Megamimivirinae</taxon>
        <taxon>Megavirus</taxon>
    </lineage>
</organism>
<sequence>MYLHYQIFIIKVDIVVKKQILE</sequence>
<proteinExistence type="predicted"/>
<evidence type="ECO:0000313" key="1">
    <source>
        <dbReference type="EMBL" id="AEX61788.1"/>
    </source>
</evidence>
<protein>
    <submittedName>
        <fullName evidence="1">Uncharacterized protein</fullName>
    </submittedName>
</protein>